<dbReference type="OrthoDB" id="1102630at2759"/>
<name>A0A087H788_ARAAL</name>
<evidence type="ECO:0000313" key="2">
    <source>
        <dbReference type="EMBL" id="KFK37990.1"/>
    </source>
</evidence>
<organism evidence="2 3">
    <name type="scientific">Arabis alpina</name>
    <name type="common">Alpine rock-cress</name>
    <dbReference type="NCBI Taxonomy" id="50452"/>
    <lineage>
        <taxon>Eukaryota</taxon>
        <taxon>Viridiplantae</taxon>
        <taxon>Streptophyta</taxon>
        <taxon>Embryophyta</taxon>
        <taxon>Tracheophyta</taxon>
        <taxon>Spermatophyta</taxon>
        <taxon>Magnoliopsida</taxon>
        <taxon>eudicotyledons</taxon>
        <taxon>Gunneridae</taxon>
        <taxon>Pentapetalae</taxon>
        <taxon>rosids</taxon>
        <taxon>malvids</taxon>
        <taxon>Brassicales</taxon>
        <taxon>Brassicaceae</taxon>
        <taxon>Arabideae</taxon>
        <taxon>Arabis</taxon>
    </lineage>
</organism>
<feature type="region of interest" description="Disordered" evidence="1">
    <location>
        <begin position="90"/>
        <end position="109"/>
    </location>
</feature>
<dbReference type="InterPro" id="IPR006462">
    <property type="entry name" value="MS5"/>
</dbReference>
<feature type="non-terminal residue" evidence="2">
    <location>
        <position position="1"/>
    </location>
</feature>
<protein>
    <submittedName>
        <fullName evidence="2">Uncharacterized protein</fullName>
    </submittedName>
</protein>
<proteinExistence type="predicted"/>
<dbReference type="AlphaFoldDB" id="A0A087H788"/>
<accession>A0A087H788</accession>
<reference evidence="3" key="1">
    <citation type="journal article" date="2015" name="Nat. Plants">
        <title>Genome expansion of Arabis alpina linked with retrotransposition and reduced symmetric DNA methylation.</title>
        <authorList>
            <person name="Willing E.M."/>
            <person name="Rawat V."/>
            <person name="Mandakova T."/>
            <person name="Maumus F."/>
            <person name="James G.V."/>
            <person name="Nordstroem K.J."/>
            <person name="Becker C."/>
            <person name="Warthmann N."/>
            <person name="Chica C."/>
            <person name="Szarzynska B."/>
            <person name="Zytnicki M."/>
            <person name="Albani M.C."/>
            <person name="Kiefer C."/>
            <person name="Bergonzi S."/>
            <person name="Castaings L."/>
            <person name="Mateos J.L."/>
            <person name="Berns M.C."/>
            <person name="Bujdoso N."/>
            <person name="Piofczyk T."/>
            <person name="de Lorenzo L."/>
            <person name="Barrero-Sicilia C."/>
            <person name="Mateos I."/>
            <person name="Piednoel M."/>
            <person name="Hagmann J."/>
            <person name="Chen-Min-Tao R."/>
            <person name="Iglesias-Fernandez R."/>
            <person name="Schuster S.C."/>
            <person name="Alonso-Blanco C."/>
            <person name="Roudier F."/>
            <person name="Carbonero P."/>
            <person name="Paz-Ares J."/>
            <person name="Davis S.J."/>
            <person name="Pecinka A."/>
            <person name="Quesneville H."/>
            <person name="Colot V."/>
            <person name="Lysak M.A."/>
            <person name="Weigel D."/>
            <person name="Coupland G."/>
            <person name="Schneeberger K."/>
        </authorList>
    </citation>
    <scope>NUCLEOTIDE SEQUENCE [LARGE SCALE GENOMIC DNA]</scope>
    <source>
        <strain evidence="3">cv. Pajares</strain>
    </source>
</reference>
<feature type="compositionally biased region" description="Basic and acidic residues" evidence="1">
    <location>
        <begin position="93"/>
        <end position="102"/>
    </location>
</feature>
<dbReference type="EMBL" id="CM002871">
    <property type="protein sequence ID" value="KFK37990.1"/>
    <property type="molecule type" value="Genomic_DNA"/>
</dbReference>
<keyword evidence="3" id="KW-1185">Reference proteome</keyword>
<gene>
    <name evidence="2" type="ordered locus">AALP_Aa3g055900</name>
</gene>
<evidence type="ECO:0000313" key="3">
    <source>
        <dbReference type="Proteomes" id="UP000029120"/>
    </source>
</evidence>
<sequence>SSTTEPCTVRVREYIAPHGLLNDGLCKWPSEDAFNDRRRFYMFEESELQDTDWIRLYLELVLCSKDRRIDDRDLSKLKIVKAAIETSNEDVEPQNKRLKAESSEDVEPPNERLKAKNAIVYITFRLASHGISEHVERRAIVRRFFDERKRRLILVDALTPFYEDTGFIKNLFDNPVTPEMLAEVRSRWPRP</sequence>
<dbReference type="Proteomes" id="UP000029120">
    <property type="component" value="Chromosome 3"/>
</dbReference>
<dbReference type="Gramene" id="KFK37990">
    <property type="protein sequence ID" value="KFK37990"/>
    <property type="gene ID" value="AALP_AA3G055900"/>
</dbReference>
<evidence type="ECO:0000256" key="1">
    <source>
        <dbReference type="SAM" id="MobiDB-lite"/>
    </source>
</evidence>
<dbReference type="Pfam" id="PF04776">
    <property type="entry name" value="protein_MS5"/>
    <property type="match status" value="2"/>
</dbReference>